<feature type="compositionally biased region" description="Polar residues" evidence="2">
    <location>
        <begin position="248"/>
        <end position="263"/>
    </location>
</feature>
<comment type="caution">
    <text evidence="4">The sequence shown here is derived from an EMBL/GenBank/DDBJ whole genome shotgun (WGS) entry which is preliminary data.</text>
</comment>
<sequence length="465" mass="52624">PTNTVVQLREQLHSLVQKTTINNYIDEFLTIRLGIPRMSDDEAVDKFTRGLKNKDVRAQIRGLYRNKCPPTLNEARQTAQMFESSRVENMPFQLPGFKSNVSNNTDIVDNPMDLSALREVLKVVQNYNGNNRGRGAWRGGRGGAYRGGMRGARGGRGGFGGSRGDSRGGYRGARGGYRGVARGGSNYPTQHYANVENRECWNCGQFGHLQFNCPQQQQQESFYMNSGSDSYYEDDYNEIENQQPMANTMTKSNAQSDQRNKVQSNSSSSYSNSSLILYSVLPSSSAYVKPLNINHNIMKQDMEFLMNANNVHSKLPLYQILINGHPCSELQIKKSQVCVYYTSTTRHNLEDLDFLLSAKQLDQLFKKKKVEECYLIDVSSIYQDSDELLVLVDDKLPLSKQTNNEKIENSDKEWCDEFAVKYPGVFKGVIDSLPPLRETVEDMITFKPGAIPEFRPPNRMCPVEL</sequence>
<keyword evidence="1" id="KW-0863">Zinc-finger</keyword>
<gene>
    <name evidence="4" type="ORF">INT47_000451</name>
</gene>
<proteinExistence type="predicted"/>
<evidence type="ECO:0000313" key="5">
    <source>
        <dbReference type="Proteomes" id="UP000603453"/>
    </source>
</evidence>
<evidence type="ECO:0000256" key="2">
    <source>
        <dbReference type="SAM" id="MobiDB-lite"/>
    </source>
</evidence>
<evidence type="ECO:0000256" key="1">
    <source>
        <dbReference type="PROSITE-ProRule" id="PRU00047"/>
    </source>
</evidence>
<dbReference type="Proteomes" id="UP000603453">
    <property type="component" value="Unassembled WGS sequence"/>
</dbReference>
<reference evidence="4" key="1">
    <citation type="submission" date="2020-12" db="EMBL/GenBank/DDBJ databases">
        <title>Metabolic potential, ecology and presence of endohyphal bacteria is reflected in genomic diversity of Mucoromycotina.</title>
        <authorList>
            <person name="Muszewska A."/>
            <person name="Okrasinska A."/>
            <person name="Steczkiewicz K."/>
            <person name="Drgas O."/>
            <person name="Orlowska M."/>
            <person name="Perlinska-Lenart U."/>
            <person name="Aleksandrzak-Piekarczyk T."/>
            <person name="Szatraj K."/>
            <person name="Zielenkiewicz U."/>
            <person name="Pilsyk S."/>
            <person name="Malc E."/>
            <person name="Mieczkowski P."/>
            <person name="Kruszewska J.S."/>
            <person name="Biernat P."/>
            <person name="Pawlowska J."/>
        </authorList>
    </citation>
    <scope>NUCLEOTIDE SEQUENCE</scope>
    <source>
        <strain evidence="4">WA0000017839</strain>
    </source>
</reference>
<organism evidence="4 5">
    <name type="scientific">Mucor saturninus</name>
    <dbReference type="NCBI Taxonomy" id="64648"/>
    <lineage>
        <taxon>Eukaryota</taxon>
        <taxon>Fungi</taxon>
        <taxon>Fungi incertae sedis</taxon>
        <taxon>Mucoromycota</taxon>
        <taxon>Mucoromycotina</taxon>
        <taxon>Mucoromycetes</taxon>
        <taxon>Mucorales</taxon>
        <taxon>Mucorineae</taxon>
        <taxon>Mucoraceae</taxon>
        <taxon>Mucor</taxon>
    </lineage>
</organism>
<protein>
    <recommendedName>
        <fullName evidence="3">CCHC-type domain-containing protein</fullName>
    </recommendedName>
</protein>
<dbReference type="PROSITE" id="PS50158">
    <property type="entry name" value="ZF_CCHC"/>
    <property type="match status" value="1"/>
</dbReference>
<dbReference type="GO" id="GO:0008270">
    <property type="term" value="F:zinc ion binding"/>
    <property type="evidence" value="ECO:0007669"/>
    <property type="project" value="UniProtKB-KW"/>
</dbReference>
<dbReference type="InterPro" id="IPR001878">
    <property type="entry name" value="Znf_CCHC"/>
</dbReference>
<feature type="domain" description="CCHC-type" evidence="3">
    <location>
        <begin position="200"/>
        <end position="215"/>
    </location>
</feature>
<dbReference type="InterPro" id="IPR005162">
    <property type="entry name" value="Retrotrans_gag_dom"/>
</dbReference>
<dbReference type="EMBL" id="JAEPRD010000549">
    <property type="protein sequence ID" value="KAG2190825.1"/>
    <property type="molecule type" value="Genomic_DNA"/>
</dbReference>
<keyword evidence="5" id="KW-1185">Reference proteome</keyword>
<dbReference type="Pfam" id="PF00098">
    <property type="entry name" value="zf-CCHC"/>
    <property type="match status" value="1"/>
</dbReference>
<dbReference type="SUPFAM" id="SSF57756">
    <property type="entry name" value="Retrovirus zinc finger-like domains"/>
    <property type="match status" value="1"/>
</dbReference>
<name>A0A8H7QEU4_9FUNG</name>
<evidence type="ECO:0000313" key="4">
    <source>
        <dbReference type="EMBL" id="KAG2190825.1"/>
    </source>
</evidence>
<dbReference type="Gene3D" id="4.10.60.10">
    <property type="entry name" value="Zinc finger, CCHC-type"/>
    <property type="match status" value="1"/>
</dbReference>
<keyword evidence="1" id="KW-0862">Zinc</keyword>
<dbReference type="AlphaFoldDB" id="A0A8H7QEU4"/>
<keyword evidence="1" id="KW-0479">Metal-binding</keyword>
<dbReference type="SMART" id="SM00343">
    <property type="entry name" value="ZnF_C2HC"/>
    <property type="match status" value="1"/>
</dbReference>
<dbReference type="Pfam" id="PF03732">
    <property type="entry name" value="Retrotrans_gag"/>
    <property type="match status" value="1"/>
</dbReference>
<dbReference type="InterPro" id="IPR036875">
    <property type="entry name" value="Znf_CCHC_sf"/>
</dbReference>
<dbReference type="OrthoDB" id="691663at2759"/>
<feature type="region of interest" description="Disordered" evidence="2">
    <location>
        <begin position="248"/>
        <end position="270"/>
    </location>
</feature>
<evidence type="ECO:0000259" key="3">
    <source>
        <dbReference type="PROSITE" id="PS50158"/>
    </source>
</evidence>
<accession>A0A8H7QEU4</accession>
<dbReference type="GO" id="GO:0003676">
    <property type="term" value="F:nucleic acid binding"/>
    <property type="evidence" value="ECO:0007669"/>
    <property type="project" value="InterPro"/>
</dbReference>
<feature type="non-terminal residue" evidence="4">
    <location>
        <position position="465"/>
    </location>
</feature>